<name>A0ABT9S4C3_9BURK</name>
<reference evidence="2 3" key="1">
    <citation type="submission" date="2023-07" db="EMBL/GenBank/DDBJ databases">
        <title>Sorghum-associated microbial communities from plants grown in Nebraska, USA.</title>
        <authorList>
            <person name="Schachtman D."/>
        </authorList>
    </citation>
    <scope>NUCLEOTIDE SEQUENCE [LARGE SCALE GENOMIC DNA]</scope>
    <source>
        <strain evidence="2 3">DS1607</strain>
    </source>
</reference>
<keyword evidence="3" id="KW-1185">Reference proteome</keyword>
<feature type="transmembrane region" description="Helical" evidence="1">
    <location>
        <begin position="35"/>
        <end position="58"/>
    </location>
</feature>
<proteinExistence type="predicted"/>
<accession>A0ABT9S4C3</accession>
<keyword evidence="1" id="KW-0472">Membrane</keyword>
<dbReference type="RefSeq" id="WP_307689024.1">
    <property type="nucleotide sequence ID" value="NZ_JAUSRO010000004.1"/>
</dbReference>
<evidence type="ECO:0008006" key="4">
    <source>
        <dbReference type="Google" id="ProtNLM"/>
    </source>
</evidence>
<keyword evidence="1" id="KW-0812">Transmembrane</keyword>
<organism evidence="2 3">
    <name type="scientific">Variovorax ginsengisoli</name>
    <dbReference type="NCBI Taxonomy" id="363844"/>
    <lineage>
        <taxon>Bacteria</taxon>
        <taxon>Pseudomonadati</taxon>
        <taxon>Pseudomonadota</taxon>
        <taxon>Betaproteobacteria</taxon>
        <taxon>Burkholderiales</taxon>
        <taxon>Comamonadaceae</taxon>
        <taxon>Variovorax</taxon>
    </lineage>
</organism>
<protein>
    <recommendedName>
        <fullName evidence="4">Transmembrane protein</fullName>
    </recommendedName>
</protein>
<feature type="transmembrane region" description="Helical" evidence="1">
    <location>
        <begin position="6"/>
        <end position="23"/>
    </location>
</feature>
<feature type="transmembrane region" description="Helical" evidence="1">
    <location>
        <begin position="134"/>
        <end position="154"/>
    </location>
</feature>
<feature type="transmembrane region" description="Helical" evidence="1">
    <location>
        <begin position="64"/>
        <end position="83"/>
    </location>
</feature>
<dbReference type="InterPro" id="IPR046730">
    <property type="entry name" value="DUF6622"/>
</dbReference>
<dbReference type="Pfam" id="PF20327">
    <property type="entry name" value="DUF6622"/>
    <property type="match status" value="1"/>
</dbReference>
<dbReference type="EMBL" id="JAUSRO010000004">
    <property type="protein sequence ID" value="MDP9899203.1"/>
    <property type="molecule type" value="Genomic_DNA"/>
</dbReference>
<feature type="transmembrane region" description="Helical" evidence="1">
    <location>
        <begin position="95"/>
        <end position="114"/>
    </location>
</feature>
<dbReference type="Proteomes" id="UP001226867">
    <property type="component" value="Unassembled WGS sequence"/>
</dbReference>
<evidence type="ECO:0000313" key="3">
    <source>
        <dbReference type="Proteomes" id="UP001226867"/>
    </source>
</evidence>
<evidence type="ECO:0000256" key="1">
    <source>
        <dbReference type="SAM" id="Phobius"/>
    </source>
</evidence>
<keyword evidence="1" id="KW-1133">Transmembrane helix</keyword>
<sequence>MLLQIVAHTPTWVFAVFALLIWLGSKQWIGGSVGLVRATVVPLAMAVFSLYGVVSAFAATPSALIGWAAAAAVGLLLVLQRRLPDSTRYDAARRSFHVAGSAVPLVLMMGIFSTKYVVGVQLVMHPELATHLNFALAIATLYGAFAGVFTGRAVRLCRLALRAPARIDGQAA</sequence>
<evidence type="ECO:0000313" key="2">
    <source>
        <dbReference type="EMBL" id="MDP9899203.1"/>
    </source>
</evidence>
<comment type="caution">
    <text evidence="2">The sequence shown here is derived from an EMBL/GenBank/DDBJ whole genome shotgun (WGS) entry which is preliminary data.</text>
</comment>
<gene>
    <name evidence="2" type="ORF">J2W36_001448</name>
</gene>